<keyword evidence="8" id="KW-1185">Reference proteome</keyword>
<evidence type="ECO:0000259" key="6">
    <source>
        <dbReference type="Pfam" id="PF02897"/>
    </source>
</evidence>
<evidence type="ECO:0000313" key="8">
    <source>
        <dbReference type="Proteomes" id="UP001500603"/>
    </source>
</evidence>
<sequence length="713" mass="79321">MGQQLNLGGRPAPHPPTARPFSDNVGMSGVEQNVNDPYLWLEEVTSDRALAWAREHNEVVIDRFASSDRFSVLEHRILDMLDTDTKIAYPGRRGPWLYNFWRDAAHPRGLWRRTTFTEYAGQNPEWDVLLDLDELAAAEAENWVWGGAGVLRPTQSRALISLSRGGADAKVVREFDLTTRTFLEPADGGFSLPEAKSQISWIDIDTVYVGTDFGPGSLTDSGYARIAKRWRRGTPLEEAVTVFEGAASDISVSAAYDRTPGYERHFVGRATDFYNEEAYLIGEDGQLRLLDLPTDAGVSWYKDHLLVRLKSPWQVGDHHYRSGTLLAGNFPEFLSGTVAFEEIFTPSADTALHGYGWTENHLLLITLENVQTRLYVLTPGADGWQTEPLADTPPMATTGAMNLDPLEGGDEFMLTTSGFTTPTTLLSTSVGGSTEVLRQEPDFFDTEGIETEQYFATSEDGTRIPYFVIRHRDRKAIPGPTVMSGYGGFEISRTPAYSGASGMGWLERGGTWVMTNIRGGGEYGPHWHTSVQKANRYKVYEDFAAIATDLVTRGITTPEQLGAVGGSNGGLLMGVMLTRYPQLFGAIVCQVPLLDMRRYHLLLAGASWVAEYGDPDKPQEWEYLGKYSPYQNTRTDLTYPPILLTTSTRDDRVHPGHARKMAALLESQGREFWYHENIEGGHGGAADNKQSAFQATLIYEFFTQMLIERPETT</sequence>
<dbReference type="InterPro" id="IPR002470">
    <property type="entry name" value="Peptidase_S9A"/>
</dbReference>
<dbReference type="InterPro" id="IPR023302">
    <property type="entry name" value="Pept_S9A_N"/>
</dbReference>
<dbReference type="PRINTS" id="PR00862">
    <property type="entry name" value="PROLIGOPTASE"/>
</dbReference>
<evidence type="ECO:0000256" key="1">
    <source>
        <dbReference type="ARBA" id="ARBA00022670"/>
    </source>
</evidence>
<dbReference type="PANTHER" id="PTHR42881">
    <property type="entry name" value="PROLYL ENDOPEPTIDASE"/>
    <property type="match status" value="1"/>
</dbReference>
<proteinExistence type="predicted"/>
<dbReference type="InterPro" id="IPR051167">
    <property type="entry name" value="Prolyl_oligopep/macrocyclase"/>
</dbReference>
<comment type="caution">
    <text evidence="7">The sequence shown here is derived from an EMBL/GenBank/DDBJ whole genome shotgun (WGS) entry which is preliminary data.</text>
</comment>
<dbReference type="PANTHER" id="PTHR42881:SF13">
    <property type="entry name" value="PROLYL ENDOPEPTIDASE"/>
    <property type="match status" value="1"/>
</dbReference>
<protein>
    <submittedName>
        <fullName evidence="7">Prolyl oligopeptidase family serine peptidase</fullName>
    </submittedName>
</protein>
<dbReference type="Gene3D" id="2.130.10.120">
    <property type="entry name" value="Prolyl oligopeptidase, N-terminal domain"/>
    <property type="match status" value="1"/>
</dbReference>
<dbReference type="InterPro" id="IPR001375">
    <property type="entry name" value="Peptidase_S9_cat"/>
</dbReference>
<gene>
    <name evidence="7" type="ORF">GCM10023318_17010</name>
</gene>
<evidence type="ECO:0000256" key="2">
    <source>
        <dbReference type="ARBA" id="ARBA00022801"/>
    </source>
</evidence>
<evidence type="ECO:0000313" key="7">
    <source>
        <dbReference type="EMBL" id="GAA5048787.1"/>
    </source>
</evidence>
<feature type="region of interest" description="Disordered" evidence="4">
    <location>
        <begin position="1"/>
        <end position="22"/>
    </location>
</feature>
<evidence type="ECO:0000259" key="5">
    <source>
        <dbReference type="Pfam" id="PF00326"/>
    </source>
</evidence>
<keyword evidence="3" id="KW-0720">Serine protease</keyword>
<reference evidence="8" key="1">
    <citation type="journal article" date="2019" name="Int. J. Syst. Evol. Microbiol.">
        <title>The Global Catalogue of Microorganisms (GCM) 10K type strain sequencing project: providing services to taxonomists for standard genome sequencing and annotation.</title>
        <authorList>
            <consortium name="The Broad Institute Genomics Platform"/>
            <consortium name="The Broad Institute Genome Sequencing Center for Infectious Disease"/>
            <person name="Wu L."/>
            <person name="Ma J."/>
        </authorList>
    </citation>
    <scope>NUCLEOTIDE SEQUENCE [LARGE SCALE GENOMIC DNA]</scope>
    <source>
        <strain evidence="8">JCM 18298</strain>
    </source>
</reference>
<keyword evidence="1" id="KW-0645">Protease</keyword>
<dbReference type="Pfam" id="PF02897">
    <property type="entry name" value="Peptidase_S9_N"/>
    <property type="match status" value="1"/>
</dbReference>
<dbReference type="InterPro" id="IPR029058">
    <property type="entry name" value="AB_hydrolase_fold"/>
</dbReference>
<evidence type="ECO:0000256" key="4">
    <source>
        <dbReference type="SAM" id="MobiDB-lite"/>
    </source>
</evidence>
<keyword evidence="2" id="KW-0378">Hydrolase</keyword>
<dbReference type="Proteomes" id="UP001500603">
    <property type="component" value="Unassembled WGS sequence"/>
</dbReference>
<feature type="domain" description="Peptidase S9 prolyl oligopeptidase catalytic" evidence="5">
    <location>
        <begin position="505"/>
        <end position="706"/>
    </location>
</feature>
<dbReference type="Gene3D" id="3.40.50.1820">
    <property type="entry name" value="alpha/beta hydrolase"/>
    <property type="match status" value="1"/>
</dbReference>
<organism evidence="7 8">
    <name type="scientific">Nocardia callitridis</name>
    <dbReference type="NCBI Taxonomy" id="648753"/>
    <lineage>
        <taxon>Bacteria</taxon>
        <taxon>Bacillati</taxon>
        <taxon>Actinomycetota</taxon>
        <taxon>Actinomycetes</taxon>
        <taxon>Mycobacteriales</taxon>
        <taxon>Nocardiaceae</taxon>
        <taxon>Nocardia</taxon>
    </lineage>
</organism>
<feature type="domain" description="Peptidase S9A N-terminal" evidence="6">
    <location>
        <begin position="31"/>
        <end position="252"/>
    </location>
</feature>
<dbReference type="EMBL" id="BAABJM010000001">
    <property type="protein sequence ID" value="GAA5048787.1"/>
    <property type="molecule type" value="Genomic_DNA"/>
</dbReference>
<accession>A0ABP9K4D0</accession>
<dbReference type="SUPFAM" id="SSF53474">
    <property type="entry name" value="alpha/beta-Hydrolases"/>
    <property type="match status" value="1"/>
</dbReference>
<name>A0ABP9K4D0_9NOCA</name>
<dbReference type="Pfam" id="PF00326">
    <property type="entry name" value="Peptidase_S9"/>
    <property type="match status" value="1"/>
</dbReference>
<dbReference type="SUPFAM" id="SSF50993">
    <property type="entry name" value="Peptidase/esterase 'gauge' domain"/>
    <property type="match status" value="1"/>
</dbReference>
<evidence type="ECO:0000256" key="3">
    <source>
        <dbReference type="ARBA" id="ARBA00022825"/>
    </source>
</evidence>